<evidence type="ECO:0000313" key="1">
    <source>
        <dbReference type="EMBL" id="MQY10100.1"/>
    </source>
</evidence>
<dbReference type="RefSeq" id="WP_153449465.1">
    <property type="nucleotide sequence ID" value="NZ_WEGJ01000001.1"/>
</dbReference>
<keyword evidence="2" id="KW-1185">Reference proteome</keyword>
<dbReference type="Proteomes" id="UP000466345">
    <property type="component" value="Unassembled WGS sequence"/>
</dbReference>
<dbReference type="Gene3D" id="1.10.1510.10">
    <property type="entry name" value="Uncharacterised protein YqeY/AIM41 PF09424, N-terminal domain"/>
    <property type="match status" value="1"/>
</dbReference>
<proteinExistence type="predicted"/>
<evidence type="ECO:0000313" key="2">
    <source>
        <dbReference type="Proteomes" id="UP000466345"/>
    </source>
</evidence>
<accession>A0A7K0C9H7</accession>
<reference evidence="1 2" key="1">
    <citation type="submission" date="2019-10" db="EMBL/GenBank/DDBJ databases">
        <title>Streptomyces smaragdinus sp. nov. and Streptomyces fabii sp. nov., isolated from the gut of fungus growing-termite Macrotermes natalensis.</title>
        <authorList>
            <person name="Schwitalla J."/>
            <person name="Benndorf R."/>
            <person name="Martin K."/>
            <person name="De Beer W."/>
            <person name="Kaster A.-K."/>
            <person name="Vollmers J."/>
            <person name="Poulsen M."/>
            <person name="Beemelmanns C."/>
        </authorList>
    </citation>
    <scope>NUCLEOTIDE SEQUENCE [LARGE SCALE GENOMIC DNA]</scope>
    <source>
        <strain evidence="1 2">RB5</strain>
    </source>
</reference>
<dbReference type="OrthoDB" id="4762887at2"/>
<dbReference type="AlphaFoldDB" id="A0A7K0C9H7"/>
<dbReference type="InterPro" id="IPR042184">
    <property type="entry name" value="YqeY/Aim41_N"/>
</dbReference>
<organism evidence="1 2">
    <name type="scientific">Streptomyces smaragdinus</name>
    <dbReference type="NCBI Taxonomy" id="2585196"/>
    <lineage>
        <taxon>Bacteria</taxon>
        <taxon>Bacillati</taxon>
        <taxon>Actinomycetota</taxon>
        <taxon>Actinomycetes</taxon>
        <taxon>Kitasatosporales</taxon>
        <taxon>Streptomycetaceae</taxon>
        <taxon>Streptomyces</taxon>
    </lineage>
</organism>
<protein>
    <recommendedName>
        <fullName evidence="3">GatB/YqeY domain-containing protein</fullName>
    </recommendedName>
</protein>
<evidence type="ECO:0008006" key="3">
    <source>
        <dbReference type="Google" id="ProtNLM"/>
    </source>
</evidence>
<name>A0A7K0C9H7_9ACTN</name>
<comment type="caution">
    <text evidence="1">The sequence shown here is derived from an EMBL/GenBank/DDBJ whole genome shotgun (WGS) entry which is preliminary data.</text>
</comment>
<gene>
    <name evidence="1" type="ORF">SRB5_02050</name>
</gene>
<dbReference type="EMBL" id="WEGJ01000001">
    <property type="protein sequence ID" value="MQY10100.1"/>
    <property type="molecule type" value="Genomic_DNA"/>
</dbReference>
<sequence length="128" mass="13603">MTRDHAPADEAGRLRAAMRADLVAAMKARRPDTVRALRSAIAAIDNAEAVPVSDEAVAATGEHIAGARLGVGAAEAERRTLDADDVRALLRDRIAEYDSEAAGYVTHGQANAAQLLRREADVLRAYLS</sequence>